<proteinExistence type="predicted"/>
<evidence type="ECO:0000313" key="2">
    <source>
        <dbReference type="EMBL" id="KAJ5077969.1"/>
    </source>
</evidence>
<dbReference type="EMBL" id="JAPDFW010000055">
    <property type="protein sequence ID" value="KAJ5077969.1"/>
    <property type="molecule type" value="Genomic_DNA"/>
</dbReference>
<organism evidence="2 3">
    <name type="scientific">Anaeramoeba ignava</name>
    <name type="common">Anaerobic marine amoeba</name>
    <dbReference type="NCBI Taxonomy" id="1746090"/>
    <lineage>
        <taxon>Eukaryota</taxon>
        <taxon>Metamonada</taxon>
        <taxon>Anaeramoebidae</taxon>
        <taxon>Anaeramoeba</taxon>
    </lineage>
</organism>
<dbReference type="InterPro" id="IPR006571">
    <property type="entry name" value="TLDc_dom"/>
</dbReference>
<dbReference type="Pfam" id="PF07534">
    <property type="entry name" value="TLD"/>
    <property type="match status" value="1"/>
</dbReference>
<reference evidence="2" key="1">
    <citation type="submission" date="2022-10" db="EMBL/GenBank/DDBJ databases">
        <title>Novel sulphate-reducing endosymbionts in the free-living metamonad Anaeramoeba.</title>
        <authorList>
            <person name="Jerlstrom-Hultqvist J."/>
            <person name="Cepicka I."/>
            <person name="Gallot-Lavallee L."/>
            <person name="Salas-Leiva D."/>
            <person name="Curtis B.A."/>
            <person name="Zahonova K."/>
            <person name="Pipaliya S."/>
            <person name="Dacks J."/>
            <person name="Roger A.J."/>
        </authorList>
    </citation>
    <scope>NUCLEOTIDE SEQUENCE</scope>
    <source>
        <strain evidence="2">BMAN</strain>
    </source>
</reference>
<evidence type="ECO:0000313" key="3">
    <source>
        <dbReference type="Proteomes" id="UP001149090"/>
    </source>
</evidence>
<name>A0A9Q0RGP8_ANAIG</name>
<gene>
    <name evidence="2" type="ORF">M0811_05226</name>
</gene>
<dbReference type="Proteomes" id="UP001149090">
    <property type="component" value="Unassembled WGS sequence"/>
</dbReference>
<protein>
    <recommendedName>
        <fullName evidence="1">TLDc domain-containing protein</fullName>
    </recommendedName>
</protein>
<accession>A0A9Q0RGP8</accession>
<comment type="caution">
    <text evidence="2">The sequence shown here is derived from an EMBL/GenBank/DDBJ whole genome shotgun (WGS) entry which is preliminary data.</text>
</comment>
<dbReference type="PROSITE" id="PS51886">
    <property type="entry name" value="TLDC"/>
    <property type="match status" value="1"/>
</dbReference>
<dbReference type="SMART" id="SM00584">
    <property type="entry name" value="TLDc"/>
    <property type="match status" value="1"/>
</dbReference>
<evidence type="ECO:0000259" key="1">
    <source>
        <dbReference type="PROSITE" id="PS51886"/>
    </source>
</evidence>
<dbReference type="AlphaFoldDB" id="A0A9Q0RGP8"/>
<keyword evidence="3" id="KW-1185">Reference proteome</keyword>
<feature type="domain" description="TLDc" evidence="1">
    <location>
        <begin position="41"/>
        <end position="217"/>
    </location>
</feature>
<dbReference type="OrthoDB" id="27341at2759"/>
<sequence>MEKNDNENSNEIDLNLEEKNQKQESIKVNQMVSSVFSDSEIIKDIEYENKLKEWINDNDFFSKMKKAFSAKRDGFSSENWHSICDNKGKTLIIIKTKDNFIFGGFTQVGFKRNSYYISDPNPFIFSLRNDKNDRKPEKFQIKKGKEPNAIYYHFGSGPIFGGGHDFYLNSNLETGDSQFGHTYYLPNGIDYDTNEAKSYLAGSYNKWIVDEIETYLI</sequence>